<comment type="caution">
    <text evidence="2">The sequence shown here is derived from an EMBL/GenBank/DDBJ whole genome shotgun (WGS) entry which is preliminary data.</text>
</comment>
<dbReference type="Proteomes" id="UP000238220">
    <property type="component" value="Unassembled WGS sequence"/>
</dbReference>
<dbReference type="AlphaFoldDB" id="A0A2S5TLT8"/>
<evidence type="ECO:0000313" key="3">
    <source>
        <dbReference type="Proteomes" id="UP000238220"/>
    </source>
</evidence>
<feature type="chain" id="PRO_5015635746" evidence="1">
    <location>
        <begin position="25"/>
        <end position="94"/>
    </location>
</feature>
<dbReference type="RefSeq" id="WP_104228904.1">
    <property type="nucleotide sequence ID" value="NZ_PSNW01000001.1"/>
</dbReference>
<reference evidence="2 3" key="1">
    <citation type="submission" date="2018-02" db="EMBL/GenBank/DDBJ databases">
        <title>Genome sequencing of Solimonas sp. HR-BB.</title>
        <authorList>
            <person name="Lee Y."/>
            <person name="Jeon C.O."/>
        </authorList>
    </citation>
    <scope>NUCLEOTIDE SEQUENCE [LARGE SCALE GENOMIC DNA]</scope>
    <source>
        <strain evidence="2 3">HR-BB</strain>
    </source>
</reference>
<keyword evidence="3" id="KW-1185">Reference proteome</keyword>
<feature type="signal peptide" evidence="1">
    <location>
        <begin position="1"/>
        <end position="24"/>
    </location>
</feature>
<accession>A0A2S5TLT8</accession>
<evidence type="ECO:0000256" key="1">
    <source>
        <dbReference type="SAM" id="SignalP"/>
    </source>
</evidence>
<keyword evidence="1" id="KW-0732">Signal</keyword>
<dbReference type="EMBL" id="PSNW01000001">
    <property type="protein sequence ID" value="PPE75939.1"/>
    <property type="molecule type" value="Genomic_DNA"/>
</dbReference>
<sequence length="94" mass="9854">MRVRTHHSLLLALALLLGQWLAFAHELQHPALGADVDCQLCVHAHNLASGAPAAAAAQAFAQYTQESPAAATPVAVVAAQRRLHPIRGPPEAQA</sequence>
<gene>
    <name evidence="2" type="ORF">C3942_03395</name>
</gene>
<organism evidence="2 3">
    <name type="scientific">Solimonas fluminis</name>
    <dbReference type="NCBI Taxonomy" id="2086571"/>
    <lineage>
        <taxon>Bacteria</taxon>
        <taxon>Pseudomonadati</taxon>
        <taxon>Pseudomonadota</taxon>
        <taxon>Gammaproteobacteria</taxon>
        <taxon>Nevskiales</taxon>
        <taxon>Nevskiaceae</taxon>
        <taxon>Solimonas</taxon>
    </lineage>
</organism>
<proteinExistence type="predicted"/>
<protein>
    <submittedName>
        <fullName evidence="2">Uncharacterized protein</fullName>
    </submittedName>
</protein>
<evidence type="ECO:0000313" key="2">
    <source>
        <dbReference type="EMBL" id="PPE75939.1"/>
    </source>
</evidence>
<name>A0A2S5TLT8_9GAMM</name>